<evidence type="ECO:0000256" key="1">
    <source>
        <dbReference type="SAM" id="MobiDB-lite"/>
    </source>
</evidence>
<dbReference type="Pfam" id="PF14206">
    <property type="entry name" value="Cys_rich_CPCC"/>
    <property type="match status" value="1"/>
</dbReference>
<dbReference type="OrthoDB" id="223677at2157"/>
<keyword evidence="4" id="KW-1185">Reference proteome</keyword>
<evidence type="ECO:0000313" key="4">
    <source>
        <dbReference type="Proteomes" id="UP000011626"/>
    </source>
</evidence>
<dbReference type="InterPro" id="IPR025983">
    <property type="entry name" value="Cys_rich_CPCC"/>
</dbReference>
<comment type="caution">
    <text evidence="3">The sequence shown here is derived from an EMBL/GenBank/DDBJ whole genome shotgun (WGS) entry which is preliminary data.</text>
</comment>
<name>M0D6N5_9EURY</name>
<reference evidence="3 4" key="1">
    <citation type="journal article" date="2014" name="PLoS Genet.">
        <title>Phylogenetically driven sequencing of extremely halophilic archaea reveals strategies for static and dynamic osmo-response.</title>
        <authorList>
            <person name="Becker E.A."/>
            <person name="Seitzer P.M."/>
            <person name="Tritt A."/>
            <person name="Larsen D."/>
            <person name="Krusor M."/>
            <person name="Yao A.I."/>
            <person name="Wu D."/>
            <person name="Madern D."/>
            <person name="Eisen J.A."/>
            <person name="Darling A.E."/>
            <person name="Facciotti M.T."/>
        </authorList>
    </citation>
    <scope>NUCLEOTIDE SEQUENCE [LARGE SCALE GENOMIC DNA]</scope>
    <source>
        <strain evidence="3 4">2-9-1</strain>
    </source>
</reference>
<evidence type="ECO:0000313" key="3">
    <source>
        <dbReference type="EMBL" id="ELZ30357.1"/>
    </source>
</evidence>
<evidence type="ECO:0000259" key="2">
    <source>
        <dbReference type="Pfam" id="PF14206"/>
    </source>
</evidence>
<dbReference type="RefSeq" id="WP_006881942.1">
    <property type="nucleotide sequence ID" value="NZ_AOIU01000004.1"/>
</dbReference>
<proteinExistence type="predicted"/>
<dbReference type="eggNOG" id="arCOG09086">
    <property type="taxonomic scope" value="Archaea"/>
</dbReference>
<sequence>MADPRGNPAARERGYCPCCGYRTLPPGPPGSYERCPVCDWLDDPIQFADPEFVSDTNHVALAEARANVRAFGACVEDAAPSTREPSEDEPRDPNWPYEREG</sequence>
<gene>
    <name evidence="3" type="ORF">C475_01442</name>
</gene>
<dbReference type="AlphaFoldDB" id="M0D6N5"/>
<protein>
    <recommendedName>
        <fullName evidence="2">Cysteine-rich CPCC domain-containing protein</fullName>
    </recommendedName>
</protein>
<dbReference type="EMBL" id="AOIU01000004">
    <property type="protein sequence ID" value="ELZ30357.1"/>
    <property type="molecule type" value="Genomic_DNA"/>
</dbReference>
<dbReference type="STRING" id="797114.C475_01442"/>
<accession>M0D6N5</accession>
<feature type="domain" description="Cysteine-rich CPCC" evidence="2">
    <location>
        <begin position="15"/>
        <end position="89"/>
    </location>
</feature>
<feature type="region of interest" description="Disordered" evidence="1">
    <location>
        <begin position="77"/>
        <end position="101"/>
    </location>
</feature>
<organism evidence="3 4">
    <name type="scientific">Halosimplex carlsbadense 2-9-1</name>
    <dbReference type="NCBI Taxonomy" id="797114"/>
    <lineage>
        <taxon>Archaea</taxon>
        <taxon>Methanobacteriati</taxon>
        <taxon>Methanobacteriota</taxon>
        <taxon>Stenosarchaea group</taxon>
        <taxon>Halobacteria</taxon>
        <taxon>Halobacteriales</taxon>
        <taxon>Haloarculaceae</taxon>
        <taxon>Halosimplex</taxon>
    </lineage>
</organism>
<dbReference type="Proteomes" id="UP000011626">
    <property type="component" value="Unassembled WGS sequence"/>
</dbReference>